<feature type="compositionally biased region" description="Polar residues" evidence="1">
    <location>
        <begin position="1"/>
        <end position="17"/>
    </location>
</feature>
<comment type="caution">
    <text evidence="2">The sequence shown here is derived from an EMBL/GenBank/DDBJ whole genome shotgun (WGS) entry which is preliminary data.</text>
</comment>
<dbReference type="KEGG" id="smp:10801773"/>
<dbReference type="OrthoDB" id="4588535at2759"/>
<sequence>MSTITTKPTMATTSANRSQKKGLRTNRARPTAANFWNFNFTELQLYALWYWYEQYHVLEPDAKPATLLSGKELVEVLLSKMSKDEVDIFRERLDLILSHYPERQRWNRKLRGRPLVGGGLGMEYDVRVGIWDDEYLHVTWEKVTDEEKGFEWWW</sequence>
<evidence type="ECO:0000313" key="3">
    <source>
        <dbReference type="Proteomes" id="UP000001881"/>
    </source>
</evidence>
<dbReference type="Proteomes" id="UP000001881">
    <property type="component" value="Unassembled WGS sequence"/>
</dbReference>
<evidence type="ECO:0000256" key="1">
    <source>
        <dbReference type="SAM" id="MobiDB-lite"/>
    </source>
</evidence>
<name>F7WAQ1_SORMK</name>
<evidence type="ECO:0000313" key="2">
    <source>
        <dbReference type="EMBL" id="CCC05360.1"/>
    </source>
</evidence>
<dbReference type="AlphaFoldDB" id="F7WAQ1"/>
<dbReference type="VEuPathDB" id="FungiDB:SMAC_08728"/>
<reference evidence="2 3" key="1">
    <citation type="journal article" date="2010" name="PLoS Genet.">
        <title>De novo assembly of a 40 Mb eukaryotic genome from short sequence reads: Sordaria macrospora, a model organism for fungal morphogenesis.</title>
        <authorList>
            <person name="Nowrousian M."/>
            <person name="Stajich J."/>
            <person name="Chu M."/>
            <person name="Engh I."/>
            <person name="Espagne E."/>
            <person name="Halliday K."/>
            <person name="Kamerewerd J."/>
            <person name="Kempken F."/>
            <person name="Knab B."/>
            <person name="Kuo H.C."/>
            <person name="Osiewacz H.D."/>
            <person name="Poeggeler S."/>
            <person name="Read N."/>
            <person name="Seiler S."/>
            <person name="Smith K."/>
            <person name="Zickler D."/>
            <person name="Kueck U."/>
            <person name="Freitag M."/>
        </authorList>
    </citation>
    <scope>NUCLEOTIDE SEQUENCE [LARGE SCALE GENOMIC DNA]</scope>
    <source>
        <strain evidence="3">ATCC MYA-333 / DSM 997 / K(L3346) / K-hell</strain>
        <tissue evidence="2">Mycelium</tissue>
    </source>
</reference>
<proteinExistence type="predicted"/>
<feature type="region of interest" description="Disordered" evidence="1">
    <location>
        <begin position="1"/>
        <end position="26"/>
    </location>
</feature>
<dbReference type="GeneID" id="10801773"/>
<accession>F7WAQ1</accession>
<dbReference type="EMBL" id="CABT02000064">
    <property type="protein sequence ID" value="CCC05360.1"/>
    <property type="molecule type" value="Genomic_DNA"/>
</dbReference>
<dbReference type="eggNOG" id="ENOG502RK8Z">
    <property type="taxonomic scope" value="Eukaryota"/>
</dbReference>
<dbReference type="InParanoid" id="F7WAQ1"/>
<gene>
    <name evidence="2" type="ORF">SMAC_08728</name>
</gene>
<dbReference type="HOGENOM" id="CLU_1705350_0_0_1"/>
<protein>
    <submittedName>
        <fullName evidence="2">WGS project CABT00000000 data, contig 2.64</fullName>
    </submittedName>
</protein>
<organism evidence="2 3">
    <name type="scientific">Sordaria macrospora (strain ATCC MYA-333 / DSM 997 / K(L3346) / K-hell)</name>
    <dbReference type="NCBI Taxonomy" id="771870"/>
    <lineage>
        <taxon>Eukaryota</taxon>
        <taxon>Fungi</taxon>
        <taxon>Dikarya</taxon>
        <taxon>Ascomycota</taxon>
        <taxon>Pezizomycotina</taxon>
        <taxon>Sordariomycetes</taxon>
        <taxon>Sordariomycetidae</taxon>
        <taxon>Sordariales</taxon>
        <taxon>Sordariaceae</taxon>
        <taxon>Sordaria</taxon>
    </lineage>
</organism>
<keyword evidence="3" id="KW-1185">Reference proteome</keyword>